<protein>
    <submittedName>
        <fullName evidence="3">Uncharacterized protein</fullName>
    </submittedName>
</protein>
<dbReference type="PANTHER" id="PTHR10819">
    <property type="entry name" value="PHOSPHOTRIESTERASE-RELATED"/>
    <property type="match status" value="1"/>
</dbReference>
<dbReference type="EMBL" id="MSPX01000006">
    <property type="protein sequence ID" value="OQP86580.1"/>
    <property type="molecule type" value="Genomic_DNA"/>
</dbReference>
<dbReference type="PANTHER" id="PTHR10819:SF3">
    <property type="entry name" value="PHOSPHOTRIESTERASE-RELATED PROTEIN"/>
    <property type="match status" value="1"/>
</dbReference>
<dbReference type="InterPro" id="IPR001559">
    <property type="entry name" value="Phosphotriesterase"/>
</dbReference>
<reference evidence="3 4" key="1">
    <citation type="journal article" date="2017" name="Antonie Van Leeuwenhoek">
        <title>Rhizobium rhizosphaerae sp. nov., a novel species isolated from rice rhizosphere.</title>
        <authorList>
            <person name="Zhao J.J."/>
            <person name="Zhang J."/>
            <person name="Zhang R.J."/>
            <person name="Zhang C.W."/>
            <person name="Yin H.Q."/>
            <person name="Zhang X.X."/>
        </authorList>
    </citation>
    <scope>NUCLEOTIDE SEQUENCE [LARGE SCALE GENOMIC DNA]</scope>
    <source>
        <strain evidence="3 4">RD15</strain>
    </source>
</reference>
<gene>
    <name evidence="3" type="ORF">BTR14_08980</name>
</gene>
<organism evidence="3 4">
    <name type="scientific">Xaviernesmea rhizosphaerae</name>
    <dbReference type="NCBI Taxonomy" id="1672749"/>
    <lineage>
        <taxon>Bacteria</taxon>
        <taxon>Pseudomonadati</taxon>
        <taxon>Pseudomonadota</taxon>
        <taxon>Alphaproteobacteria</taxon>
        <taxon>Hyphomicrobiales</taxon>
        <taxon>Rhizobiaceae</taxon>
        <taxon>Rhizobium/Agrobacterium group</taxon>
        <taxon>Xaviernesmea</taxon>
    </lineage>
</organism>
<dbReference type="Proteomes" id="UP000192652">
    <property type="component" value="Unassembled WGS sequence"/>
</dbReference>
<evidence type="ECO:0000313" key="4">
    <source>
        <dbReference type="Proteomes" id="UP000192652"/>
    </source>
</evidence>
<sequence>MASVCLSLIKHGHKDQILVGGDIARRTMYRHDGEGGLGLGYILESWVPRFIEQANEAGYNGQALFRAFFIDNPRRAFVFKP</sequence>
<evidence type="ECO:0000256" key="2">
    <source>
        <dbReference type="ARBA" id="ARBA00022801"/>
    </source>
</evidence>
<dbReference type="Gene3D" id="3.20.20.140">
    <property type="entry name" value="Metal-dependent hydrolases"/>
    <property type="match status" value="1"/>
</dbReference>
<accession>A0ABX3PEE9</accession>
<proteinExistence type="predicted"/>
<evidence type="ECO:0000313" key="3">
    <source>
        <dbReference type="EMBL" id="OQP86580.1"/>
    </source>
</evidence>
<dbReference type="SUPFAM" id="SSF51556">
    <property type="entry name" value="Metallo-dependent hydrolases"/>
    <property type="match status" value="1"/>
</dbReference>
<dbReference type="RefSeq" id="WP_081175645.1">
    <property type="nucleotide sequence ID" value="NZ_MSPX01000006.1"/>
</dbReference>
<comment type="caution">
    <text evidence="3">The sequence shown here is derived from an EMBL/GenBank/DDBJ whole genome shotgun (WGS) entry which is preliminary data.</text>
</comment>
<keyword evidence="4" id="KW-1185">Reference proteome</keyword>
<evidence type="ECO:0000256" key="1">
    <source>
        <dbReference type="ARBA" id="ARBA00022723"/>
    </source>
</evidence>
<name>A0ABX3PEE9_9HYPH</name>
<keyword evidence="1" id="KW-0479">Metal-binding</keyword>
<keyword evidence="2" id="KW-0378">Hydrolase</keyword>
<dbReference type="InterPro" id="IPR032466">
    <property type="entry name" value="Metal_Hydrolase"/>
</dbReference>